<feature type="compositionally biased region" description="Polar residues" evidence="1">
    <location>
        <begin position="1036"/>
        <end position="1054"/>
    </location>
</feature>
<feature type="region of interest" description="Disordered" evidence="1">
    <location>
        <begin position="612"/>
        <end position="691"/>
    </location>
</feature>
<accession>A0A6P3ZUB4</accession>
<feature type="region of interest" description="Disordered" evidence="1">
    <location>
        <begin position="853"/>
        <end position="942"/>
    </location>
</feature>
<dbReference type="PANTHER" id="PTHR31267:SF7">
    <property type="entry name" value="DENTIN SIALOPHOSPHOPROTEIN-LIKE PROTEIN"/>
    <property type="match status" value="1"/>
</dbReference>
<feature type="region of interest" description="Disordered" evidence="1">
    <location>
        <begin position="1180"/>
        <end position="1268"/>
    </location>
</feature>
<gene>
    <name evidence="3 4" type="primary">LOC107419093</name>
</gene>
<feature type="region of interest" description="Disordered" evidence="1">
    <location>
        <begin position="132"/>
        <end position="158"/>
    </location>
</feature>
<name>A0A6P3ZUB4_ZIZJJ</name>
<evidence type="ECO:0000313" key="2">
    <source>
        <dbReference type="Proteomes" id="UP001652623"/>
    </source>
</evidence>
<dbReference type="KEGG" id="zju:107419093"/>
<feature type="region of interest" description="Disordered" evidence="1">
    <location>
        <begin position="336"/>
        <end position="395"/>
    </location>
</feature>
<feature type="region of interest" description="Disordered" evidence="1">
    <location>
        <begin position="1502"/>
        <end position="1522"/>
    </location>
</feature>
<feature type="compositionally biased region" description="Polar residues" evidence="1">
    <location>
        <begin position="751"/>
        <end position="775"/>
    </location>
</feature>
<feature type="compositionally biased region" description="Polar residues" evidence="1">
    <location>
        <begin position="365"/>
        <end position="382"/>
    </location>
</feature>
<feature type="compositionally biased region" description="Basic and acidic residues" evidence="1">
    <location>
        <begin position="795"/>
        <end position="805"/>
    </location>
</feature>
<feature type="compositionally biased region" description="Polar residues" evidence="1">
    <location>
        <begin position="868"/>
        <end position="878"/>
    </location>
</feature>
<dbReference type="GeneID" id="107419093"/>
<feature type="compositionally biased region" description="Polar residues" evidence="1">
    <location>
        <begin position="506"/>
        <end position="516"/>
    </location>
</feature>
<feature type="compositionally biased region" description="Low complexity" evidence="1">
    <location>
        <begin position="1502"/>
        <end position="1512"/>
    </location>
</feature>
<sequence>MPGNEVGDRVHNFFGQENLSQGQLHSQTIDGNWPGLSNNLWVGSQRQIGPPFISNLKNYSVQQPDSDRGHGSQSSHVPHGLNFAQSNLKPELGRVQSSNQQPALNGYVHGHQMLQTRQNEANFLGMDPESDRHNLTSRGLSTHESLRGNGLEHNKKNSARLETAESPVSFDFFGGQQQMSGQHLNMLQSLPRQQSGMSDLQLLQRHAMLTQIQELQRQQQLQQLETRQQGFANQVSPIAKQAAVNHSSSLINGVPINESSNNSWQPELMAGNTNWLQRGASPVMQGSPAGNMFSHEQGQALRMMGLASQQADQSLYGVPISSTSGTAGPYSHMQMDKSAMQQQQQISGDSNSFSGNPYAAFPDQVSMQDGTQAPRQDFQGKNTFGPGTGQSLSSGFNLENLQQINPQQRIASMQEFQGRQEVGGSSESSQEKAFVQVTSSQNVATLDPTEEKILFGSDDNLWDAFGRNTNMGMGGFLLDGTDSFSGYPSVQSGSWSALMQSAVAETSSGDIGSQEQWCGPSFRSPEPPKSHKQPSTVNDGGKQLVWADNSVQPASALNSRSCPLVVDPNRPSSSINSISIPEFQQRGLRTPQGRGEMLQADSSQKFVPQFSEQANKWSDRGPPRRPSVEGGQNYGNIGNSPGVDSNMNSISGSWGRPQSTSSHNSDGQPRNRPNGWNFIESMSADGGDNFRIHEKKNSLQPAQSGDQKRSMHEEVGHAAGIWRTDSIPNSDAELEQTKSAVGSSHVGREGSSINNAAVPNSSTMRSKESSQQLPNSHKLDFWKTVDSSMNSKGGDVLRKNHHNMDKSPQILESSGNNCVDKGTAEMHEVENFNKKEYSSDSFRSSVLHNSTGGLRENVWSDAGDSRSLPGNKQKSSGNAARKTPGARKFQYHPMGDVDVDVEPSHGTKQTHSQTVSQQVSRGLKGNDQGNIGQSKFGGYADKNSMEMEKVRLSGQGDIKGVDEITSKSMFSGFVPNTSAPFDRGIGNYTPNRAAPASQHMLELLHKVDHQRERGPSSHLSSSDRNTFSEIPEAETSDGSIGQIQRNQSSASQGFGLQLAPPSQRMPIADHGLSSQSTSQAVHCSTRVIPEIKEKGLAQLSSTASVLPLPSSCEPSQGLSNNISGNFGQIGNKASQFNIQRSFSTAFTPGFPYARNLENQHVPAASGQVIAINMPFDRLSSHSQHMDDSCERGQTSHSVPVSVPDMSGSTLQNNFAASAETSRLSSTDQTHSRDPARQILESSLTPVTQPPITSGMSEQGALSKVSSNAWTSVTPQQPLLGAQPSKHASNLFKSQLQHDNNLVTPFPGPSKLTEQDNLEGRNCLPGHGVISANSESFAGKEQPVKEIHGQQILSDNNDSAQKTQYVSQGKESFTNNLSEASSNPVATQREIEAFGRSLRPNNSLHHNYSLLHQMQAMKSTEIDASDRSVKRLKGSDYGVDPQQVGQIGGQQSPYGCSSSVRDSSANHTAVPSVDPNMLSFSSKPGDLRDSNASSQDMFAFGRNSSNNFPSSSNVPTVKGENSQISPQMAPSWFDQYGAFKSVQILPVYDMQRTATPNSMEQPFIVGKQADDLHARNSIEKDNATVDGSKFGNVPQGSVPTSAVSEHFTSPLMPPDITDQSLVVMRSKKRKSATSELLPWHDEVVKVSRRLQTISMAEADWAQATNRLVEKVEDEAEMNEDAPPILRSKRRLIFTTQLMQQLFHAPPAVLLSVDASSQYESVAYFAARLALGDACCAISCSGNDAILPPNSKNLSPEEPKKAERNGDVYFSKAVEEFIGRARKLESDLLRLDKRASILDLRMECQDMEKFSVINRFAKFHGRGQADGAETSSSDTPANAQKCCPQKYVTALPIPRNLPDRVQCLSL</sequence>
<feature type="compositionally biased region" description="Polar residues" evidence="1">
    <location>
        <begin position="1206"/>
        <end position="1228"/>
    </location>
</feature>
<feature type="compositionally biased region" description="Polar residues" evidence="1">
    <location>
        <begin position="1239"/>
        <end position="1256"/>
    </location>
</feature>
<feature type="compositionally biased region" description="Polar residues" evidence="1">
    <location>
        <begin position="1017"/>
        <end position="1028"/>
    </location>
</feature>
<feature type="region of interest" description="Disordered" evidence="1">
    <location>
        <begin position="1008"/>
        <end position="1080"/>
    </location>
</feature>
<dbReference type="RefSeq" id="XP_015883313.1">
    <property type="nucleotide sequence ID" value="XM_016027827.2"/>
</dbReference>
<feature type="region of interest" description="Disordered" evidence="1">
    <location>
        <begin position="1431"/>
        <end position="1490"/>
    </location>
</feature>
<feature type="compositionally biased region" description="Low complexity" evidence="1">
    <location>
        <begin position="909"/>
        <end position="920"/>
    </location>
</feature>
<feature type="compositionally biased region" description="Polar residues" evidence="1">
    <location>
        <begin position="634"/>
        <end position="668"/>
    </location>
</feature>
<feature type="region of interest" description="Disordered" evidence="1">
    <location>
        <begin position="734"/>
        <end position="777"/>
    </location>
</feature>
<feature type="compositionally biased region" description="Polar residues" evidence="1">
    <location>
        <begin position="1593"/>
        <end position="1606"/>
    </location>
</feature>
<proteinExistence type="predicted"/>
<reference evidence="3 4" key="1">
    <citation type="submission" date="2022-04" db="UniProtKB">
        <authorList>
            <consortium name="RefSeq"/>
        </authorList>
    </citation>
    <scope>IDENTIFICATION</scope>
    <source>
        <tissue evidence="3 4">In vitro plantlets</tissue>
    </source>
</reference>
<evidence type="ECO:0000256" key="1">
    <source>
        <dbReference type="SAM" id="MobiDB-lite"/>
    </source>
</evidence>
<evidence type="ECO:0000313" key="4">
    <source>
        <dbReference type="RefSeq" id="XP_015883313.1"/>
    </source>
</evidence>
<dbReference type="RefSeq" id="XP_015883312.3">
    <property type="nucleotide sequence ID" value="XM_016027826.4"/>
</dbReference>
<feature type="region of interest" description="Disordered" evidence="1">
    <location>
        <begin position="1582"/>
        <end position="1609"/>
    </location>
</feature>
<feature type="compositionally biased region" description="Polar residues" evidence="1">
    <location>
        <begin position="1442"/>
        <end position="1468"/>
    </location>
</feature>
<feature type="compositionally biased region" description="Basic and acidic residues" evidence="1">
    <location>
        <begin position="144"/>
        <end position="155"/>
    </location>
</feature>
<dbReference type="Proteomes" id="UP001652623">
    <property type="component" value="Chromosome 2"/>
</dbReference>
<organism evidence="4">
    <name type="scientific">Ziziphus jujuba</name>
    <name type="common">Chinese jujube</name>
    <name type="synonym">Ziziphus sativa</name>
    <dbReference type="NCBI Taxonomy" id="326968"/>
    <lineage>
        <taxon>Eukaryota</taxon>
        <taxon>Viridiplantae</taxon>
        <taxon>Streptophyta</taxon>
        <taxon>Embryophyta</taxon>
        <taxon>Tracheophyta</taxon>
        <taxon>Spermatophyta</taxon>
        <taxon>Magnoliopsida</taxon>
        <taxon>eudicotyledons</taxon>
        <taxon>Gunneridae</taxon>
        <taxon>Pentapetalae</taxon>
        <taxon>rosids</taxon>
        <taxon>fabids</taxon>
        <taxon>Rosales</taxon>
        <taxon>Rhamnaceae</taxon>
        <taxon>Paliureae</taxon>
        <taxon>Ziziphus</taxon>
    </lineage>
</organism>
<feature type="region of interest" description="Disordered" evidence="1">
    <location>
        <begin position="506"/>
        <end position="541"/>
    </location>
</feature>
<dbReference type="RefSeq" id="XP_015883313.3">
    <property type="nucleotide sequence ID" value="XM_016027827.4"/>
</dbReference>
<feature type="region of interest" description="Disordered" evidence="1">
    <location>
        <begin position="792"/>
        <end position="817"/>
    </location>
</feature>
<keyword evidence="2" id="KW-1185">Reference proteome</keyword>
<feature type="region of interest" description="Disordered" evidence="1">
    <location>
        <begin position="56"/>
        <end position="83"/>
    </location>
</feature>
<protein>
    <submittedName>
        <fullName evidence="3 4">uncharacterized protein LOC107419093</fullName>
    </submittedName>
</protein>
<evidence type="ECO:0000313" key="3">
    <source>
        <dbReference type="RefSeq" id="XP_015883312.1"/>
    </source>
</evidence>
<feature type="compositionally biased region" description="Polar residues" evidence="1">
    <location>
        <begin position="346"/>
        <end position="355"/>
    </location>
</feature>
<dbReference type="PANTHER" id="PTHR31267">
    <property type="entry name" value="DENTIN SIALOPHOSPHOPROTEIN-LIKE PROTEIN"/>
    <property type="match status" value="1"/>
</dbReference>
<dbReference type="RefSeq" id="XP_015883312.1">
    <property type="nucleotide sequence ID" value="XM_016027826.2"/>
</dbReference>